<comment type="caution">
    <text evidence="5">The sequence shown here is derived from an EMBL/GenBank/DDBJ whole genome shotgun (WGS) entry which is preliminary data.</text>
</comment>
<accession>A0A409VVA4</accession>
<protein>
    <submittedName>
        <fullName evidence="5">Uncharacterized protein</fullName>
    </submittedName>
</protein>
<dbReference type="Pfam" id="PF18334">
    <property type="entry name" value="XRN1_D2_D3"/>
    <property type="match status" value="1"/>
</dbReference>
<dbReference type="Gene3D" id="2.170.260.40">
    <property type="match status" value="1"/>
</dbReference>
<dbReference type="Pfam" id="PF18129">
    <property type="entry name" value="SH3_12"/>
    <property type="match status" value="1"/>
</dbReference>
<dbReference type="STRING" id="231916.A0A409VVA4"/>
<feature type="domain" description="Exoribonuclease Xrn1 D2/D3" evidence="4">
    <location>
        <begin position="170"/>
        <end position="394"/>
    </location>
</feature>
<dbReference type="InterPro" id="IPR047007">
    <property type="entry name" value="XRN1_D1_sf"/>
</dbReference>
<feature type="domain" description="5'-3' exoribonuclease 1 SH3-like" evidence="2">
    <location>
        <begin position="414"/>
        <end position="480"/>
    </location>
</feature>
<dbReference type="InterPro" id="IPR041106">
    <property type="entry name" value="XRN1_D2_D3"/>
</dbReference>
<dbReference type="EMBL" id="NHYE01005550">
    <property type="protein sequence ID" value="PPQ70177.1"/>
    <property type="molecule type" value="Genomic_DNA"/>
</dbReference>
<evidence type="ECO:0000313" key="6">
    <source>
        <dbReference type="Proteomes" id="UP000284706"/>
    </source>
</evidence>
<feature type="region of interest" description="Disordered" evidence="1">
    <location>
        <begin position="601"/>
        <end position="651"/>
    </location>
</feature>
<dbReference type="InterPro" id="IPR041385">
    <property type="entry name" value="SH3_12"/>
</dbReference>
<evidence type="ECO:0000313" key="5">
    <source>
        <dbReference type="EMBL" id="PPQ70177.1"/>
    </source>
</evidence>
<dbReference type="AlphaFoldDB" id="A0A409VVA4"/>
<evidence type="ECO:0000259" key="2">
    <source>
        <dbReference type="Pfam" id="PF18129"/>
    </source>
</evidence>
<name>A0A409VVA4_9AGAR</name>
<reference evidence="5 6" key="1">
    <citation type="journal article" date="2018" name="Evol. Lett.">
        <title>Horizontal gene cluster transfer increased hallucinogenic mushroom diversity.</title>
        <authorList>
            <person name="Reynolds H.T."/>
            <person name="Vijayakumar V."/>
            <person name="Gluck-Thaler E."/>
            <person name="Korotkin H.B."/>
            <person name="Matheny P.B."/>
            <person name="Slot J.C."/>
        </authorList>
    </citation>
    <scope>NUCLEOTIDE SEQUENCE [LARGE SCALE GENOMIC DNA]</scope>
    <source>
        <strain evidence="5 6">SRW20</strain>
    </source>
</reference>
<proteinExistence type="predicted"/>
<dbReference type="Gene3D" id="2.30.30.30">
    <property type="match status" value="1"/>
</dbReference>
<dbReference type="InterPro" id="IPR047008">
    <property type="entry name" value="XRN1_SH3_sf"/>
</dbReference>
<dbReference type="InterPro" id="IPR014722">
    <property type="entry name" value="Rib_uL2_dom2"/>
</dbReference>
<dbReference type="OrthoDB" id="372487at2759"/>
<dbReference type="Pfam" id="PF18332">
    <property type="entry name" value="XRN1_D1"/>
    <property type="match status" value="1"/>
</dbReference>
<sequence>MLGYHGVNVHGSESRNKSMIVHIKNPFEHAKPEDLAKKMIGKRIFVGWPFLQEGQVVAVSDSLFKYEKMVVAPGSPARVVSNPHAPQGLSHWKAKAERIETYYSKRCGVITGNVDILLHVRPLKGLKRLESGAFVKDYEGPNKETEQAVQMCLSEVVSEDPRFLEREAPPLSEEFPDGSKVFFLGEHAYGVAAQVASTTDTTLSVILAFFPSEKAENDKFKTIVANRKAIPYYPSFRAADLVGISGRALGKITSSFMVITSDNQKTNLGLSLKFEAKALKVIDYSRKEGRNWDYSQKTIDLLNEYKEKFPEIFRILDKNGDAMMKASEVFPGPDPDGKVKEVKNWLKSKGVRDFEPVSLFCDQLTKETVAEIEALADTFTKNKSSTSIKKAIVKGIPRQAVLKPSHAVYRLQNQHFALGDRVTMVQDSGGVPLSVKGVVIGLNAKSMDVVWDVPFMSGVTLGDRCSQYRGSTVEFNTCLNLTNPQFVTSTNPKAPPPVRNQVPFKPRFGPHPAINPQPGQLPAAGFRPAPQTNQPGRVHIMANPNRGGRGHPNGRGGPPHVSHAQPIVAPALQTENNEAAQQKAPPTAFTNGNHVPAPMLSRGLNPRGRGGFVPGFRGGRGSGSNGDRGRGAPRGGFRGRGRGSFATPLPS</sequence>
<dbReference type="Proteomes" id="UP000284706">
    <property type="component" value="Unassembled WGS sequence"/>
</dbReference>
<organism evidence="5 6">
    <name type="scientific">Gymnopilus dilepis</name>
    <dbReference type="NCBI Taxonomy" id="231916"/>
    <lineage>
        <taxon>Eukaryota</taxon>
        <taxon>Fungi</taxon>
        <taxon>Dikarya</taxon>
        <taxon>Basidiomycota</taxon>
        <taxon>Agaricomycotina</taxon>
        <taxon>Agaricomycetes</taxon>
        <taxon>Agaricomycetidae</taxon>
        <taxon>Agaricales</taxon>
        <taxon>Agaricineae</taxon>
        <taxon>Hymenogastraceae</taxon>
        <taxon>Gymnopilus</taxon>
    </lineage>
</organism>
<dbReference type="Gene3D" id="2.30.30.750">
    <property type="match status" value="1"/>
</dbReference>
<dbReference type="InParanoid" id="A0A409VVA4"/>
<evidence type="ECO:0000259" key="3">
    <source>
        <dbReference type="Pfam" id="PF18332"/>
    </source>
</evidence>
<evidence type="ECO:0000256" key="1">
    <source>
        <dbReference type="SAM" id="MobiDB-lite"/>
    </source>
</evidence>
<feature type="region of interest" description="Disordered" evidence="1">
    <location>
        <begin position="511"/>
        <end position="564"/>
    </location>
</feature>
<gene>
    <name evidence="5" type="ORF">CVT26_014453</name>
</gene>
<dbReference type="InterPro" id="IPR040992">
    <property type="entry name" value="XRN1_D1"/>
</dbReference>
<keyword evidence="6" id="KW-1185">Reference proteome</keyword>
<evidence type="ECO:0000259" key="4">
    <source>
        <dbReference type="Pfam" id="PF18334"/>
    </source>
</evidence>
<feature type="domain" description="5'-3' exoribonuclease 1 D1" evidence="3">
    <location>
        <begin position="2"/>
        <end position="166"/>
    </location>
</feature>
<feature type="compositionally biased region" description="Gly residues" evidence="1">
    <location>
        <begin position="608"/>
        <end position="638"/>
    </location>
</feature>